<dbReference type="InterPro" id="IPR029033">
    <property type="entry name" value="His_PPase_superfam"/>
</dbReference>
<proteinExistence type="predicted"/>
<reference evidence="2" key="1">
    <citation type="submission" date="2018-06" db="EMBL/GenBank/DDBJ databases">
        <authorList>
            <person name="Zhirakovskaya E."/>
        </authorList>
    </citation>
    <scope>NUCLEOTIDE SEQUENCE</scope>
</reference>
<gene>
    <name evidence="2" type="ORF">MNBD_BACTEROID01-2139</name>
</gene>
<evidence type="ECO:0008006" key="3">
    <source>
        <dbReference type="Google" id="ProtNLM"/>
    </source>
</evidence>
<evidence type="ECO:0000313" key="2">
    <source>
        <dbReference type="EMBL" id="VAW22898.1"/>
    </source>
</evidence>
<dbReference type="Gene3D" id="3.40.50.1240">
    <property type="entry name" value="Phosphoglycerate mutase-like"/>
    <property type="match status" value="1"/>
</dbReference>
<dbReference type="SUPFAM" id="SSF53254">
    <property type="entry name" value="Phosphoglycerate mutase-like"/>
    <property type="match status" value="1"/>
</dbReference>
<evidence type="ECO:0000256" key="1">
    <source>
        <dbReference type="ARBA" id="ARBA00022801"/>
    </source>
</evidence>
<dbReference type="AlphaFoldDB" id="A0A3B0TY13"/>
<dbReference type="InterPro" id="IPR013078">
    <property type="entry name" value="His_Pase_superF_clade-1"/>
</dbReference>
<dbReference type="SMART" id="SM00855">
    <property type="entry name" value="PGAM"/>
    <property type="match status" value="1"/>
</dbReference>
<dbReference type="PANTHER" id="PTHR20935:SF1">
    <property type="entry name" value="SLL1549 PROTEIN"/>
    <property type="match status" value="1"/>
</dbReference>
<accession>A0A3B0TY13</accession>
<sequence length="164" mass="18502">MKRLIIVRHAKSVHYGYDDDFNRDLSERGEKDATKIGKRLFSMNIQPDIMISSPATRALKTARIFAKALGYPSGKIEENPDLYDGITSHEFIGLIQSLPDEIDVAFYFGHNPAFYCFVNSLLKHFDGEMPTCSTVAIDFDTDSWVNAGARNGIKAFQLTPKMFK</sequence>
<dbReference type="InterPro" id="IPR051021">
    <property type="entry name" value="Mito_Ser/Thr_phosphatase"/>
</dbReference>
<name>A0A3B0TY13_9ZZZZ</name>
<organism evidence="2">
    <name type="scientific">hydrothermal vent metagenome</name>
    <dbReference type="NCBI Taxonomy" id="652676"/>
    <lineage>
        <taxon>unclassified sequences</taxon>
        <taxon>metagenomes</taxon>
        <taxon>ecological metagenomes</taxon>
    </lineage>
</organism>
<dbReference type="PANTHER" id="PTHR20935">
    <property type="entry name" value="PHOSPHOGLYCERATE MUTASE-RELATED"/>
    <property type="match status" value="1"/>
</dbReference>
<dbReference type="EMBL" id="UOEP01000180">
    <property type="protein sequence ID" value="VAW22898.1"/>
    <property type="molecule type" value="Genomic_DNA"/>
</dbReference>
<protein>
    <recommendedName>
        <fullName evidence="3">Phosphohistidine phosphatase SixA</fullName>
    </recommendedName>
</protein>
<dbReference type="CDD" id="cd07067">
    <property type="entry name" value="HP_PGM_like"/>
    <property type="match status" value="1"/>
</dbReference>
<dbReference type="Pfam" id="PF00300">
    <property type="entry name" value="His_Phos_1"/>
    <property type="match status" value="1"/>
</dbReference>
<dbReference type="GO" id="GO:0016787">
    <property type="term" value="F:hydrolase activity"/>
    <property type="evidence" value="ECO:0007669"/>
    <property type="project" value="UniProtKB-KW"/>
</dbReference>
<keyword evidence="1" id="KW-0378">Hydrolase</keyword>